<gene>
    <name evidence="3" type="ORF">ETAA8_15710</name>
</gene>
<organism evidence="3 4">
    <name type="scientific">Anatilimnocola aggregata</name>
    <dbReference type="NCBI Taxonomy" id="2528021"/>
    <lineage>
        <taxon>Bacteria</taxon>
        <taxon>Pseudomonadati</taxon>
        <taxon>Planctomycetota</taxon>
        <taxon>Planctomycetia</taxon>
        <taxon>Pirellulales</taxon>
        <taxon>Pirellulaceae</taxon>
        <taxon>Anatilimnocola</taxon>
    </lineage>
</organism>
<evidence type="ECO:0000313" key="4">
    <source>
        <dbReference type="Proteomes" id="UP000315017"/>
    </source>
</evidence>
<proteinExistence type="predicted"/>
<dbReference type="OrthoDB" id="272395at2"/>
<evidence type="ECO:0000256" key="1">
    <source>
        <dbReference type="SAM" id="SignalP"/>
    </source>
</evidence>
<evidence type="ECO:0000313" key="3">
    <source>
        <dbReference type="EMBL" id="QDU26493.1"/>
    </source>
</evidence>
<dbReference type="Pfam" id="PF06283">
    <property type="entry name" value="ThuA"/>
    <property type="match status" value="1"/>
</dbReference>
<feature type="domain" description="ThuA-like" evidence="2">
    <location>
        <begin position="48"/>
        <end position="233"/>
    </location>
</feature>
<dbReference type="Proteomes" id="UP000315017">
    <property type="component" value="Chromosome"/>
</dbReference>
<reference evidence="3 4" key="1">
    <citation type="submission" date="2019-02" db="EMBL/GenBank/DDBJ databases">
        <title>Deep-cultivation of Planctomycetes and their phenomic and genomic characterization uncovers novel biology.</title>
        <authorList>
            <person name="Wiegand S."/>
            <person name="Jogler M."/>
            <person name="Boedeker C."/>
            <person name="Pinto D."/>
            <person name="Vollmers J."/>
            <person name="Rivas-Marin E."/>
            <person name="Kohn T."/>
            <person name="Peeters S.H."/>
            <person name="Heuer A."/>
            <person name="Rast P."/>
            <person name="Oberbeckmann S."/>
            <person name="Bunk B."/>
            <person name="Jeske O."/>
            <person name="Meyerdierks A."/>
            <person name="Storesund J.E."/>
            <person name="Kallscheuer N."/>
            <person name="Luecker S."/>
            <person name="Lage O.M."/>
            <person name="Pohl T."/>
            <person name="Merkel B.J."/>
            <person name="Hornburger P."/>
            <person name="Mueller R.-W."/>
            <person name="Bruemmer F."/>
            <person name="Labrenz M."/>
            <person name="Spormann A.M."/>
            <person name="Op den Camp H."/>
            <person name="Overmann J."/>
            <person name="Amann R."/>
            <person name="Jetten M.S.M."/>
            <person name="Mascher T."/>
            <person name="Medema M.H."/>
            <person name="Devos D.P."/>
            <person name="Kaster A.-K."/>
            <person name="Ovreas L."/>
            <person name="Rohde M."/>
            <person name="Galperin M.Y."/>
            <person name="Jogler C."/>
        </authorList>
    </citation>
    <scope>NUCLEOTIDE SEQUENCE [LARGE SCALE GENOMIC DNA]</scope>
    <source>
        <strain evidence="3 4">ETA_A8</strain>
    </source>
</reference>
<sequence length="243" mass="27060" precursor="true">MKPSLLCLLVLGYLTLPARGAEPAVLKIHLLGAGEYKPVESLTGYQKYLEEKFRVRCTTSFGNDGKSLPNLEQLKTADVMVVFLRRMNLPAEQMAIIRNHWEQGKPIVAMRTASHAFQPDDNAIFDRQVLGGNYRGSGSYTTPFKAIALPAKSEHPVLKGVGAITSKGYYGNDKLADDAEVLQVVESDKKTPLPVTWAHTYQGGRTIYTSLGVPEDFQDENFRRLLSNAIFWTAERDPAQMQK</sequence>
<dbReference type="Gene3D" id="3.40.50.880">
    <property type="match status" value="1"/>
</dbReference>
<dbReference type="InterPro" id="IPR029062">
    <property type="entry name" value="Class_I_gatase-like"/>
</dbReference>
<evidence type="ECO:0000259" key="2">
    <source>
        <dbReference type="Pfam" id="PF06283"/>
    </source>
</evidence>
<dbReference type="RefSeq" id="WP_145087138.1">
    <property type="nucleotide sequence ID" value="NZ_CP036274.1"/>
</dbReference>
<keyword evidence="1" id="KW-0732">Signal</keyword>
<dbReference type="AlphaFoldDB" id="A0A517Y8E7"/>
<accession>A0A517Y8E7</accession>
<name>A0A517Y8E7_9BACT</name>
<dbReference type="KEGG" id="aagg:ETAA8_15710"/>
<dbReference type="SUPFAM" id="SSF52317">
    <property type="entry name" value="Class I glutamine amidotransferase-like"/>
    <property type="match status" value="1"/>
</dbReference>
<feature type="chain" id="PRO_5022028715" evidence="1">
    <location>
        <begin position="21"/>
        <end position="243"/>
    </location>
</feature>
<protein>
    <submittedName>
        <fullName evidence="3">Trehalose utilization</fullName>
    </submittedName>
</protein>
<keyword evidence="4" id="KW-1185">Reference proteome</keyword>
<feature type="signal peptide" evidence="1">
    <location>
        <begin position="1"/>
        <end position="20"/>
    </location>
</feature>
<dbReference type="EMBL" id="CP036274">
    <property type="protein sequence ID" value="QDU26493.1"/>
    <property type="molecule type" value="Genomic_DNA"/>
</dbReference>
<dbReference type="InterPro" id="IPR029010">
    <property type="entry name" value="ThuA-like"/>
</dbReference>